<sequence>MNSWHILNEFLKGEEIVRYSNEWNPLTSKPQIKKIKGYHAKKGEESKQDGPVASTTSLKSTNFPKKGRITRKIIGGNHIPQVTESQNSKKDAMENVFNMARALMEFKEKEEQRMRQTHFTEK</sequence>
<protein>
    <recommendedName>
        <fullName evidence="4">No apical meristem-associated C-terminal domain-containing protein</fullName>
    </recommendedName>
</protein>
<reference evidence="2" key="1">
    <citation type="submission" date="2021-03" db="EMBL/GenBank/DDBJ databases">
        <title>Draft genome sequence of rust myrtle Austropuccinia psidii MF-1, a brazilian biotype.</title>
        <authorList>
            <person name="Quecine M.C."/>
            <person name="Pachon D.M.R."/>
            <person name="Bonatelli M.L."/>
            <person name="Correr F.H."/>
            <person name="Franceschini L.M."/>
            <person name="Leite T.F."/>
            <person name="Margarido G.R.A."/>
            <person name="Almeida C.A."/>
            <person name="Ferrarezi J.A."/>
            <person name="Labate C.A."/>
        </authorList>
    </citation>
    <scope>NUCLEOTIDE SEQUENCE</scope>
    <source>
        <strain evidence="2">MF-1</strain>
    </source>
</reference>
<evidence type="ECO:0000313" key="3">
    <source>
        <dbReference type="Proteomes" id="UP000765509"/>
    </source>
</evidence>
<proteinExistence type="predicted"/>
<comment type="caution">
    <text evidence="2">The sequence shown here is derived from an EMBL/GenBank/DDBJ whole genome shotgun (WGS) entry which is preliminary data.</text>
</comment>
<name>A0A9Q3Q6S4_9BASI</name>
<dbReference type="AlphaFoldDB" id="A0A9Q3Q6S4"/>
<organism evidence="2 3">
    <name type="scientific">Austropuccinia psidii MF-1</name>
    <dbReference type="NCBI Taxonomy" id="1389203"/>
    <lineage>
        <taxon>Eukaryota</taxon>
        <taxon>Fungi</taxon>
        <taxon>Dikarya</taxon>
        <taxon>Basidiomycota</taxon>
        <taxon>Pucciniomycotina</taxon>
        <taxon>Pucciniomycetes</taxon>
        <taxon>Pucciniales</taxon>
        <taxon>Sphaerophragmiaceae</taxon>
        <taxon>Austropuccinia</taxon>
    </lineage>
</organism>
<gene>
    <name evidence="2" type="ORF">O181_124767</name>
</gene>
<dbReference type="Proteomes" id="UP000765509">
    <property type="component" value="Unassembled WGS sequence"/>
</dbReference>
<accession>A0A9Q3Q6S4</accession>
<evidence type="ECO:0000256" key="1">
    <source>
        <dbReference type="SAM" id="MobiDB-lite"/>
    </source>
</evidence>
<evidence type="ECO:0000313" key="2">
    <source>
        <dbReference type="EMBL" id="MBW0585052.1"/>
    </source>
</evidence>
<evidence type="ECO:0008006" key="4">
    <source>
        <dbReference type="Google" id="ProtNLM"/>
    </source>
</evidence>
<feature type="compositionally biased region" description="Polar residues" evidence="1">
    <location>
        <begin position="53"/>
        <end position="63"/>
    </location>
</feature>
<keyword evidence="3" id="KW-1185">Reference proteome</keyword>
<dbReference type="EMBL" id="AVOT02119775">
    <property type="protein sequence ID" value="MBW0585052.1"/>
    <property type="molecule type" value="Genomic_DNA"/>
</dbReference>
<feature type="region of interest" description="Disordered" evidence="1">
    <location>
        <begin position="39"/>
        <end position="65"/>
    </location>
</feature>